<feature type="transmembrane region" description="Helical" evidence="6">
    <location>
        <begin position="113"/>
        <end position="137"/>
    </location>
</feature>
<evidence type="ECO:0000313" key="8">
    <source>
        <dbReference type="EMBL" id="WIM67567.1"/>
    </source>
</evidence>
<keyword evidence="4 6" id="KW-0472">Membrane</keyword>
<dbReference type="Proteomes" id="UP001225598">
    <property type="component" value="Chromosome"/>
</dbReference>
<feature type="compositionally biased region" description="Polar residues" evidence="5">
    <location>
        <begin position="18"/>
        <end position="35"/>
    </location>
</feature>
<gene>
    <name evidence="8" type="ORF">QP027_10810</name>
</gene>
<dbReference type="RefSeq" id="WP_284824751.1">
    <property type="nucleotide sequence ID" value="NZ_CP126969.1"/>
</dbReference>
<keyword evidence="9" id="KW-1185">Reference proteome</keyword>
<proteinExistence type="predicted"/>
<dbReference type="Pfam" id="PF05154">
    <property type="entry name" value="TM2"/>
    <property type="match status" value="1"/>
</dbReference>
<sequence>MTTPNNSNYDYNPFDPNPSYQQGNQPSARPSFEQPQFDSQFAQPQYGQPQQFANVPAQQPQPMYAAYNAAGLPSQPKNKIVAAVLAFFLGSFGVHNFYLGYNSKAIAQLSISVIGLITAIIFIGFIMLMITGIWAFVEFIMILLGAGQYNRDAHGVPLI</sequence>
<feature type="transmembrane region" description="Helical" evidence="6">
    <location>
        <begin position="80"/>
        <end position="101"/>
    </location>
</feature>
<feature type="region of interest" description="Disordered" evidence="5">
    <location>
        <begin position="1"/>
        <end position="35"/>
    </location>
</feature>
<dbReference type="EMBL" id="CP126969">
    <property type="protein sequence ID" value="WIM67567.1"/>
    <property type="molecule type" value="Genomic_DNA"/>
</dbReference>
<dbReference type="InterPro" id="IPR007829">
    <property type="entry name" value="TM2"/>
</dbReference>
<evidence type="ECO:0000256" key="3">
    <source>
        <dbReference type="ARBA" id="ARBA00022989"/>
    </source>
</evidence>
<keyword evidence="2 6" id="KW-0812">Transmembrane</keyword>
<evidence type="ECO:0000256" key="2">
    <source>
        <dbReference type="ARBA" id="ARBA00022692"/>
    </source>
</evidence>
<reference evidence="8 9" key="1">
    <citation type="submission" date="2023-05" db="EMBL/GenBank/DDBJ databases">
        <title>Corynebacterium suedekumii sp. nov. and Corynebacterium breve sp. nov. isolated from raw cow's milk.</title>
        <authorList>
            <person name="Baer M.K."/>
            <person name="Mehl L."/>
            <person name="Hellmuth R."/>
            <person name="Marke G."/>
            <person name="Lipski A."/>
        </authorList>
    </citation>
    <scope>NUCLEOTIDE SEQUENCE [LARGE SCALE GENOMIC DNA]</scope>
    <source>
        <strain evidence="8 9">R4</strain>
    </source>
</reference>
<feature type="domain" description="TM2" evidence="7">
    <location>
        <begin position="75"/>
        <end position="126"/>
    </location>
</feature>
<evidence type="ECO:0000256" key="6">
    <source>
        <dbReference type="SAM" id="Phobius"/>
    </source>
</evidence>
<evidence type="ECO:0000256" key="1">
    <source>
        <dbReference type="ARBA" id="ARBA00004141"/>
    </source>
</evidence>
<comment type="subcellular location">
    <subcellularLocation>
        <location evidence="1">Membrane</location>
        <topology evidence="1">Multi-pass membrane protein</topology>
    </subcellularLocation>
</comment>
<evidence type="ECO:0000313" key="9">
    <source>
        <dbReference type="Proteomes" id="UP001225598"/>
    </source>
</evidence>
<protein>
    <submittedName>
        <fullName evidence="8">NINE protein</fullName>
    </submittedName>
</protein>
<name>A0ABY8VEP1_9CORY</name>
<organism evidence="8 9">
    <name type="scientific">Corynebacterium breve</name>
    <dbReference type="NCBI Taxonomy" id="3049799"/>
    <lineage>
        <taxon>Bacteria</taxon>
        <taxon>Bacillati</taxon>
        <taxon>Actinomycetota</taxon>
        <taxon>Actinomycetes</taxon>
        <taxon>Mycobacteriales</taxon>
        <taxon>Corynebacteriaceae</taxon>
        <taxon>Corynebacterium</taxon>
    </lineage>
</organism>
<accession>A0ABY8VEP1</accession>
<keyword evidence="3 6" id="KW-1133">Transmembrane helix</keyword>
<feature type="compositionally biased region" description="Polar residues" evidence="5">
    <location>
        <begin position="1"/>
        <end position="10"/>
    </location>
</feature>
<evidence type="ECO:0000259" key="7">
    <source>
        <dbReference type="Pfam" id="PF05154"/>
    </source>
</evidence>
<evidence type="ECO:0000256" key="5">
    <source>
        <dbReference type="SAM" id="MobiDB-lite"/>
    </source>
</evidence>
<evidence type="ECO:0000256" key="4">
    <source>
        <dbReference type="ARBA" id="ARBA00023136"/>
    </source>
</evidence>